<accession>A0A8S3WF82</accession>
<name>A0A8S3WF82_PARAO</name>
<keyword evidence="2" id="KW-1185">Reference proteome</keyword>
<protein>
    <submittedName>
        <fullName evidence="1">(apollo) hypothetical protein</fullName>
    </submittedName>
</protein>
<gene>
    <name evidence="1" type="ORF">PAPOLLO_LOCUS5601</name>
</gene>
<organism evidence="1 2">
    <name type="scientific">Parnassius apollo</name>
    <name type="common">Apollo butterfly</name>
    <name type="synonym">Papilio apollo</name>
    <dbReference type="NCBI Taxonomy" id="110799"/>
    <lineage>
        <taxon>Eukaryota</taxon>
        <taxon>Metazoa</taxon>
        <taxon>Ecdysozoa</taxon>
        <taxon>Arthropoda</taxon>
        <taxon>Hexapoda</taxon>
        <taxon>Insecta</taxon>
        <taxon>Pterygota</taxon>
        <taxon>Neoptera</taxon>
        <taxon>Endopterygota</taxon>
        <taxon>Lepidoptera</taxon>
        <taxon>Glossata</taxon>
        <taxon>Ditrysia</taxon>
        <taxon>Papilionoidea</taxon>
        <taxon>Papilionidae</taxon>
        <taxon>Parnassiinae</taxon>
        <taxon>Parnassini</taxon>
        <taxon>Parnassius</taxon>
        <taxon>Parnassius</taxon>
    </lineage>
</organism>
<reference evidence="1" key="1">
    <citation type="submission" date="2021-04" db="EMBL/GenBank/DDBJ databases">
        <authorList>
            <person name="Tunstrom K."/>
        </authorList>
    </citation>
    <scope>NUCLEOTIDE SEQUENCE</scope>
</reference>
<dbReference type="AlphaFoldDB" id="A0A8S3WF82"/>
<proteinExistence type="predicted"/>
<dbReference type="EMBL" id="CAJQZP010000333">
    <property type="protein sequence ID" value="CAG4956818.1"/>
    <property type="molecule type" value="Genomic_DNA"/>
</dbReference>
<dbReference type="Proteomes" id="UP000691718">
    <property type="component" value="Unassembled WGS sequence"/>
</dbReference>
<evidence type="ECO:0000313" key="1">
    <source>
        <dbReference type="EMBL" id="CAG4956818.1"/>
    </source>
</evidence>
<comment type="caution">
    <text evidence="1">The sequence shown here is derived from an EMBL/GenBank/DDBJ whole genome shotgun (WGS) entry which is preliminary data.</text>
</comment>
<evidence type="ECO:0000313" key="2">
    <source>
        <dbReference type="Proteomes" id="UP000691718"/>
    </source>
</evidence>
<sequence>MRATESTAELRLAARGVRALRCPPPVAINTRRTSAPVDFGQSFAGESVRQRARGGDGAGAAGGGAHFAVGVGWV</sequence>